<dbReference type="PROSITE" id="PS51898">
    <property type="entry name" value="TYR_RECOMBINASE"/>
    <property type="match status" value="1"/>
</dbReference>
<dbReference type="GO" id="GO:0003677">
    <property type="term" value="F:DNA binding"/>
    <property type="evidence" value="ECO:0007669"/>
    <property type="project" value="UniProtKB-KW"/>
</dbReference>
<evidence type="ECO:0000256" key="1">
    <source>
        <dbReference type="ARBA" id="ARBA00008857"/>
    </source>
</evidence>
<dbReference type="InterPro" id="IPR011010">
    <property type="entry name" value="DNA_brk_join_enz"/>
</dbReference>
<protein>
    <submittedName>
        <fullName evidence="5">Site-specific recombinase XerD</fullName>
    </submittedName>
</protein>
<evidence type="ECO:0000313" key="6">
    <source>
        <dbReference type="Proteomes" id="UP000248132"/>
    </source>
</evidence>
<feature type="domain" description="Tyr recombinase" evidence="4">
    <location>
        <begin position="105"/>
        <end position="304"/>
    </location>
</feature>
<dbReference type="GO" id="GO:0015074">
    <property type="term" value="P:DNA integration"/>
    <property type="evidence" value="ECO:0007669"/>
    <property type="project" value="InterPro"/>
</dbReference>
<dbReference type="PANTHER" id="PTHR30349">
    <property type="entry name" value="PHAGE INTEGRASE-RELATED"/>
    <property type="match status" value="1"/>
</dbReference>
<keyword evidence="6" id="KW-1185">Reference proteome</keyword>
<dbReference type="EMBL" id="QKMR01000028">
    <property type="protein sequence ID" value="PYG84933.1"/>
    <property type="molecule type" value="Genomic_DNA"/>
</dbReference>
<evidence type="ECO:0000256" key="3">
    <source>
        <dbReference type="ARBA" id="ARBA00023172"/>
    </source>
</evidence>
<organism evidence="5 6">
    <name type="scientific">Ruminiclostridium sufflavum DSM 19573</name>
    <dbReference type="NCBI Taxonomy" id="1121337"/>
    <lineage>
        <taxon>Bacteria</taxon>
        <taxon>Bacillati</taxon>
        <taxon>Bacillota</taxon>
        <taxon>Clostridia</taxon>
        <taxon>Eubacteriales</taxon>
        <taxon>Oscillospiraceae</taxon>
        <taxon>Ruminiclostridium</taxon>
    </lineage>
</organism>
<comment type="caution">
    <text evidence="5">The sequence shown here is derived from an EMBL/GenBank/DDBJ whole genome shotgun (WGS) entry which is preliminary data.</text>
</comment>
<gene>
    <name evidence="5" type="ORF">LY28_03467</name>
</gene>
<dbReference type="InterPro" id="IPR013762">
    <property type="entry name" value="Integrase-like_cat_sf"/>
</dbReference>
<dbReference type="PANTHER" id="PTHR30349:SF41">
    <property type="entry name" value="INTEGRASE_RECOMBINASE PROTEIN MJ0367-RELATED"/>
    <property type="match status" value="1"/>
</dbReference>
<evidence type="ECO:0000256" key="2">
    <source>
        <dbReference type="ARBA" id="ARBA00023125"/>
    </source>
</evidence>
<dbReference type="GO" id="GO:0006310">
    <property type="term" value="P:DNA recombination"/>
    <property type="evidence" value="ECO:0007669"/>
    <property type="project" value="UniProtKB-KW"/>
</dbReference>
<dbReference type="RefSeq" id="WP_165835615.1">
    <property type="nucleotide sequence ID" value="NZ_QKMR01000028.1"/>
</dbReference>
<dbReference type="SUPFAM" id="SSF56349">
    <property type="entry name" value="DNA breaking-rejoining enzymes"/>
    <property type="match status" value="1"/>
</dbReference>
<keyword evidence="3" id="KW-0233">DNA recombination</keyword>
<dbReference type="Pfam" id="PF00589">
    <property type="entry name" value="Phage_integrase"/>
    <property type="match status" value="1"/>
</dbReference>
<proteinExistence type="inferred from homology"/>
<reference evidence="5 6" key="1">
    <citation type="submission" date="2018-06" db="EMBL/GenBank/DDBJ databases">
        <title>Genomic Encyclopedia of Type Strains, Phase I: the one thousand microbial genomes (KMG-I) project.</title>
        <authorList>
            <person name="Kyrpides N."/>
        </authorList>
    </citation>
    <scope>NUCLEOTIDE SEQUENCE [LARGE SCALE GENOMIC DNA]</scope>
    <source>
        <strain evidence="5 6">DSM 19573</strain>
    </source>
</reference>
<comment type="similarity">
    <text evidence="1">Belongs to the 'phage' integrase family.</text>
</comment>
<evidence type="ECO:0000313" key="5">
    <source>
        <dbReference type="EMBL" id="PYG84933.1"/>
    </source>
</evidence>
<dbReference type="InterPro" id="IPR050090">
    <property type="entry name" value="Tyrosine_recombinase_XerCD"/>
</dbReference>
<evidence type="ECO:0000259" key="4">
    <source>
        <dbReference type="PROSITE" id="PS51898"/>
    </source>
</evidence>
<name>A0A318XHU8_9FIRM</name>
<keyword evidence="2" id="KW-0238">DNA-binding</keyword>
<dbReference type="Gene3D" id="1.10.443.10">
    <property type="entry name" value="Intergrase catalytic core"/>
    <property type="match status" value="1"/>
</dbReference>
<sequence>MLCNQISLRTNAESFVVYKKSLGYVYETQSYCLMHYVSFAEKTSDNCSIPDKSSILAFIDTMSDAPGTLYNCVAVLREFSRYLQLQGFSNAFIVPANKNPQIHPEPPYFFNRMEINMVFAECDSVKPHDSFQGREIVLPAMFRLVYCCGLRCKETTTLLCKNVDIEYKYMDIIQSKGLKSRRIFISEELSAYLKEYEITISQVFPYRKYFFPYRVDGHYSSGMLNRNFHKFWFQAFPDFNSDIIPTVYDFRHHFAYYNLNKWAREGLDVNIMLPYLMRYMGHNSIKSTLYYFHFVPEFFPTYQEMSLFSEDIIPEVPYEE</sequence>
<dbReference type="AlphaFoldDB" id="A0A318XHU8"/>
<accession>A0A318XHU8</accession>
<dbReference type="Proteomes" id="UP000248132">
    <property type="component" value="Unassembled WGS sequence"/>
</dbReference>
<dbReference type="InterPro" id="IPR002104">
    <property type="entry name" value="Integrase_catalytic"/>
</dbReference>